<dbReference type="GeneID" id="42309115"/>
<evidence type="ECO:0000313" key="3">
    <source>
        <dbReference type="Proteomes" id="UP000037269"/>
    </source>
</evidence>
<gene>
    <name evidence="1" type="ORF">AF333_28710</name>
    <name evidence="2" type="ORF">SAMN04487909_12894</name>
</gene>
<keyword evidence="3" id="KW-1185">Reference proteome</keyword>
<organism evidence="1 3">
    <name type="scientific">Aneurinibacillus migulanus</name>
    <name type="common">Bacillus migulanus</name>
    <dbReference type="NCBI Taxonomy" id="47500"/>
    <lineage>
        <taxon>Bacteria</taxon>
        <taxon>Bacillati</taxon>
        <taxon>Bacillota</taxon>
        <taxon>Bacilli</taxon>
        <taxon>Bacillales</taxon>
        <taxon>Paenibacillaceae</taxon>
        <taxon>Aneurinibacillus group</taxon>
        <taxon>Aneurinibacillus</taxon>
    </lineage>
</organism>
<sequence>MNLTEFMDKVLTAQKEDWTINVCWGGGSGPSYYNNITVWKTGDDEFHSLDIDSHSTVASLKTDLSISLAWGMEHRDNFMEEWANKFPDPKATSSFIDFFYNGTLVYRDIYVTVDGGRVSIPLPDREIDDKTYEVTRYSIPKKKYELFKLINGSGSTYDYDNYIQRAGIEIVDDKWPK</sequence>
<proteinExistence type="predicted"/>
<dbReference type="PATRIC" id="fig|47500.8.peg.5242"/>
<dbReference type="OrthoDB" id="2614062at2"/>
<name>A0A0D1Y7A1_ANEMI</name>
<protein>
    <submittedName>
        <fullName evidence="1">Uncharacterized protein</fullName>
    </submittedName>
</protein>
<dbReference type="RefSeq" id="WP_043063278.1">
    <property type="nucleotide sequence ID" value="NZ_BJOA01000092.1"/>
</dbReference>
<evidence type="ECO:0000313" key="4">
    <source>
        <dbReference type="Proteomes" id="UP000182836"/>
    </source>
</evidence>
<evidence type="ECO:0000313" key="1">
    <source>
        <dbReference type="EMBL" id="KON90472.1"/>
    </source>
</evidence>
<dbReference type="EMBL" id="FNED01000028">
    <property type="protein sequence ID" value="SDJ79065.1"/>
    <property type="molecule type" value="Genomic_DNA"/>
</dbReference>
<dbReference type="Proteomes" id="UP000182836">
    <property type="component" value="Unassembled WGS sequence"/>
</dbReference>
<accession>A0A0D1Y7A1</accession>
<dbReference type="EMBL" id="LGUG01000012">
    <property type="protein sequence ID" value="KON90472.1"/>
    <property type="molecule type" value="Genomic_DNA"/>
</dbReference>
<reference evidence="2 4" key="2">
    <citation type="submission" date="2016-10" db="EMBL/GenBank/DDBJ databases">
        <authorList>
            <person name="de Groot N.N."/>
        </authorList>
    </citation>
    <scope>NUCLEOTIDE SEQUENCE [LARGE SCALE GENOMIC DNA]</scope>
    <source>
        <strain evidence="2 4">DSM 2895</strain>
    </source>
</reference>
<reference evidence="1 3" key="1">
    <citation type="submission" date="2015-07" db="EMBL/GenBank/DDBJ databases">
        <title>Fjat-14205 dsm 2895.</title>
        <authorList>
            <person name="Liu B."/>
            <person name="Wang J."/>
            <person name="Zhu Y."/>
            <person name="Liu G."/>
            <person name="Chen Q."/>
            <person name="Chen Z."/>
            <person name="Lan J."/>
            <person name="Che J."/>
            <person name="Ge C."/>
            <person name="Shi H."/>
            <person name="Pan Z."/>
            <person name="Liu X."/>
        </authorList>
    </citation>
    <scope>NUCLEOTIDE SEQUENCE [LARGE SCALE GENOMIC DNA]</scope>
    <source>
        <strain evidence="1 3">DSM 2895</strain>
    </source>
</reference>
<evidence type="ECO:0000313" key="2">
    <source>
        <dbReference type="EMBL" id="SDJ79065.1"/>
    </source>
</evidence>
<dbReference type="AlphaFoldDB" id="A0A0D1Y7A1"/>
<dbReference type="Proteomes" id="UP000037269">
    <property type="component" value="Unassembled WGS sequence"/>
</dbReference>